<accession>A0ABN6VQ58</accession>
<dbReference type="InterPro" id="IPR021874">
    <property type="entry name" value="Phage_Mu_Gp27"/>
</dbReference>
<dbReference type="Pfam" id="PF11985">
    <property type="entry name" value="Phage_Mu_Gp27"/>
    <property type="match status" value="1"/>
</dbReference>
<dbReference type="RefSeq" id="WP_282002845.1">
    <property type="nucleotide sequence ID" value="NZ_AP027151.1"/>
</dbReference>
<protein>
    <recommendedName>
        <fullName evidence="3">Transposase</fullName>
    </recommendedName>
</protein>
<reference evidence="1 2" key="1">
    <citation type="submission" date="2022-12" db="EMBL/GenBank/DDBJ databases">
        <title>Polyphasic characterization of Geotalea uranireducens NIT-SL11 newly isolated from a complex of sewage sludge and microbially reduced graphene oxide.</title>
        <authorList>
            <person name="Xie L."/>
            <person name="Yoshida N."/>
            <person name="Meng L."/>
        </authorList>
    </citation>
    <scope>NUCLEOTIDE SEQUENCE [LARGE SCALE GENOMIC DNA]</scope>
    <source>
        <strain evidence="1 2">NIT-SL11</strain>
    </source>
</reference>
<proteinExistence type="predicted"/>
<keyword evidence="2" id="KW-1185">Reference proteome</keyword>
<evidence type="ECO:0008006" key="3">
    <source>
        <dbReference type="Google" id="ProtNLM"/>
    </source>
</evidence>
<name>A0ABN6VQ58_9BACT</name>
<evidence type="ECO:0000313" key="2">
    <source>
        <dbReference type="Proteomes" id="UP001317705"/>
    </source>
</evidence>
<sequence length="113" mass="12775">MSKRSTVNNLPLDVVIELKRRLRAYDGNYLPITTWLNDQGYGISKSSLGRYAKSLRESDGKMGLDREIMMKQGASLAALFEELAILKKRETEIIAQIKTASLFHKSTVRTAKK</sequence>
<evidence type="ECO:0000313" key="1">
    <source>
        <dbReference type="EMBL" id="BDV42400.1"/>
    </source>
</evidence>
<dbReference type="Proteomes" id="UP001317705">
    <property type="component" value="Chromosome"/>
</dbReference>
<organism evidence="1 2">
    <name type="scientific">Geotalea uraniireducens</name>
    <dbReference type="NCBI Taxonomy" id="351604"/>
    <lineage>
        <taxon>Bacteria</taxon>
        <taxon>Pseudomonadati</taxon>
        <taxon>Thermodesulfobacteriota</taxon>
        <taxon>Desulfuromonadia</taxon>
        <taxon>Geobacterales</taxon>
        <taxon>Geobacteraceae</taxon>
        <taxon>Geotalea</taxon>
    </lineage>
</organism>
<dbReference type="EMBL" id="AP027151">
    <property type="protein sequence ID" value="BDV42400.1"/>
    <property type="molecule type" value="Genomic_DNA"/>
</dbReference>
<gene>
    <name evidence="1" type="ORF">GURASL_13230</name>
</gene>